<evidence type="ECO:0000313" key="2">
    <source>
        <dbReference type="EMBL" id="MYM61608.1"/>
    </source>
</evidence>
<dbReference type="AlphaFoldDB" id="A0A6L8LZS3"/>
<evidence type="ECO:0000259" key="1">
    <source>
        <dbReference type="Pfam" id="PF03235"/>
    </source>
</evidence>
<dbReference type="Pfam" id="PF03235">
    <property type="entry name" value="GmrSD_N"/>
    <property type="match status" value="1"/>
</dbReference>
<feature type="domain" description="GmrSD restriction endonucleases N-terminal" evidence="1">
    <location>
        <begin position="43"/>
        <end position="141"/>
    </location>
</feature>
<organism evidence="2 3">
    <name type="scientific">Vibrio tetraodonis subsp. pristinus</name>
    <dbReference type="NCBI Taxonomy" id="2695891"/>
    <lineage>
        <taxon>Bacteria</taxon>
        <taxon>Pseudomonadati</taxon>
        <taxon>Pseudomonadota</taxon>
        <taxon>Gammaproteobacteria</taxon>
        <taxon>Vibrionales</taxon>
        <taxon>Vibrionaceae</taxon>
        <taxon>Vibrio</taxon>
    </lineage>
</organism>
<proteinExistence type="predicted"/>
<accession>A0A6L8LZS3</accession>
<reference evidence="2 3" key="1">
    <citation type="submission" date="2020-01" db="EMBL/GenBank/DDBJ databases">
        <title>Draft Genome Sequence of Vibrio sp. strain OCN044, Isolated from a Healthy Coral at Palmyra Atoll.</title>
        <authorList>
            <person name="Videau P."/>
            <person name="Loughran R."/>
            <person name="Esquivel A."/>
            <person name="Deadmond M."/>
            <person name="Paddock B.E."/>
            <person name="Saw J.H."/>
            <person name="Ushijima B."/>
        </authorList>
    </citation>
    <scope>NUCLEOTIDE SEQUENCE [LARGE SCALE GENOMIC DNA]</scope>
    <source>
        <strain evidence="2 3">OCN044</strain>
    </source>
</reference>
<dbReference type="InterPro" id="IPR004919">
    <property type="entry name" value="GmrSD_N"/>
</dbReference>
<dbReference type="Proteomes" id="UP000478571">
    <property type="component" value="Unassembled WGS sequence"/>
</dbReference>
<evidence type="ECO:0000313" key="3">
    <source>
        <dbReference type="Proteomes" id="UP000478571"/>
    </source>
</evidence>
<dbReference type="PANTHER" id="PTHR39639:SF1">
    <property type="entry name" value="DUF262 DOMAIN-CONTAINING PROTEIN"/>
    <property type="match status" value="1"/>
</dbReference>
<keyword evidence="3" id="KW-1185">Reference proteome</keyword>
<dbReference type="EMBL" id="WWEU01000017">
    <property type="protein sequence ID" value="MYM61608.1"/>
    <property type="molecule type" value="Genomic_DNA"/>
</dbReference>
<comment type="caution">
    <text evidence="2">The sequence shown here is derived from an EMBL/GenBank/DDBJ whole genome shotgun (WGS) entry which is preliminary data.</text>
</comment>
<sequence>MSRLPKSIIRFSSGSRPLEMLICGGKEPSDYPWTNRFIGDWPLPAWQRGLVWTVEQKTAFIESVFMGYDLGSVMINELHWPDGQKASTPMSEIIIDGQQRISALVGFVKNEFPVNGLYWKDLTRIEQRTFRECEIGLKSVACYDEEKLRIVYNHLNFSGVRHEQSEIA</sequence>
<dbReference type="RefSeq" id="WP_160933129.1">
    <property type="nucleotide sequence ID" value="NZ_WWEU01000017.1"/>
</dbReference>
<name>A0A6L8LZS3_9VIBR</name>
<gene>
    <name evidence="2" type="ORF">GTG28_20620</name>
</gene>
<protein>
    <submittedName>
        <fullName evidence="2">DUF262 domain-containing protein</fullName>
    </submittedName>
</protein>
<dbReference type="PANTHER" id="PTHR39639">
    <property type="entry name" value="CHROMOSOME 16, WHOLE GENOME SHOTGUN SEQUENCE"/>
    <property type="match status" value="1"/>
</dbReference>